<name>A0A170YVW1_9BACT</name>
<proteinExistence type="predicted"/>
<reference evidence="3" key="1">
    <citation type="submission" date="2016-04" db="EMBL/GenBank/DDBJ databases">
        <title>Draft genome sequence of Paludibacter jiangxiensis strain NM7.</title>
        <authorList>
            <person name="Qiu Y."/>
            <person name="Matsuura N."/>
            <person name="Ohashi A."/>
            <person name="Tourlousse M.D."/>
            <person name="Sekiguchi Y."/>
        </authorList>
    </citation>
    <scope>NUCLEOTIDE SEQUENCE [LARGE SCALE GENOMIC DNA]</scope>
    <source>
        <strain evidence="3">NM7</strain>
    </source>
</reference>
<reference evidence="3" key="2">
    <citation type="journal article" date="2017" name="Genome Announc.">
        <title>Draft genome sequence of Paludibacter jiangxiensis NM7(T), a propionate-producing fermentative bacterium.</title>
        <authorList>
            <person name="Qiu Y.-L."/>
            <person name="Tourlousse D.M."/>
            <person name="Matsuura N."/>
            <person name="Ohashi A."/>
            <person name="Sekiguchi Y."/>
        </authorList>
    </citation>
    <scope>NUCLEOTIDE SEQUENCE [LARGE SCALE GENOMIC DNA]</scope>
    <source>
        <strain evidence="3">NM7</strain>
    </source>
</reference>
<keyword evidence="1" id="KW-0732">Signal</keyword>
<organism evidence="2 3">
    <name type="scientific">Paludibacter jiangxiensis</name>
    <dbReference type="NCBI Taxonomy" id="681398"/>
    <lineage>
        <taxon>Bacteria</taxon>
        <taxon>Pseudomonadati</taxon>
        <taxon>Bacteroidota</taxon>
        <taxon>Bacteroidia</taxon>
        <taxon>Bacteroidales</taxon>
        <taxon>Paludibacteraceae</taxon>
        <taxon>Paludibacter</taxon>
    </lineage>
</organism>
<feature type="chain" id="PRO_5007904964" description="TraB family protein" evidence="1">
    <location>
        <begin position="22"/>
        <end position="290"/>
    </location>
</feature>
<dbReference type="STRING" id="681398.PJIAN_1703"/>
<sequence>MNKKILFTAFIAILITFSANAQLLWKISGNGLAKPSYLFGTHHLVEKDQIKNIDKIIDLSKQTDAVVGEMEIPDPATVQMKMLQAGMLTGTTMKELLSPEDYQLADTEFQQLMGAGLSQLGMMKPMLLETLYSGLIFMQAYGMTKQPEAIDGILQKAAKENNKKVIGLETLDQQMDIILNSLPLKRQAEILMYDIKNKQKGIDLQLSITDAYKKGDMAKADALDKADDSMTPDEKKILAENRNNNWMTQLPELMKSQSCFIAVGFLHLVGDKGLVAQLKKAGYTIEAVTL</sequence>
<evidence type="ECO:0000313" key="3">
    <source>
        <dbReference type="Proteomes" id="UP000076586"/>
    </source>
</evidence>
<accession>A0A170YVW1</accession>
<feature type="signal peptide" evidence="1">
    <location>
        <begin position="1"/>
        <end position="21"/>
    </location>
</feature>
<dbReference type="EMBL" id="BDCR01000001">
    <property type="protein sequence ID" value="GAT62113.1"/>
    <property type="molecule type" value="Genomic_DNA"/>
</dbReference>
<dbReference type="Proteomes" id="UP000076586">
    <property type="component" value="Unassembled WGS sequence"/>
</dbReference>
<gene>
    <name evidence="2" type="ORF">PJIAN_1703</name>
</gene>
<dbReference type="OrthoDB" id="9798714at2"/>
<comment type="caution">
    <text evidence="2">The sequence shown here is derived from an EMBL/GenBank/DDBJ whole genome shotgun (WGS) entry which is preliminary data.</text>
</comment>
<evidence type="ECO:0000313" key="2">
    <source>
        <dbReference type="EMBL" id="GAT62113.1"/>
    </source>
</evidence>
<evidence type="ECO:0008006" key="4">
    <source>
        <dbReference type="Google" id="ProtNLM"/>
    </source>
</evidence>
<protein>
    <recommendedName>
        <fullName evidence="4">TraB family protein</fullName>
    </recommendedName>
</protein>
<dbReference type="InterPro" id="IPR047111">
    <property type="entry name" value="YbaP-like"/>
</dbReference>
<evidence type="ECO:0000256" key="1">
    <source>
        <dbReference type="SAM" id="SignalP"/>
    </source>
</evidence>
<dbReference type="AlphaFoldDB" id="A0A170YVW1"/>
<dbReference type="InterPro" id="IPR002816">
    <property type="entry name" value="TraB/PrgY/GumN_fam"/>
</dbReference>
<dbReference type="Pfam" id="PF01963">
    <property type="entry name" value="TraB_PrgY_gumN"/>
    <property type="match status" value="1"/>
</dbReference>
<dbReference type="CDD" id="cd14789">
    <property type="entry name" value="Tiki"/>
    <property type="match status" value="1"/>
</dbReference>
<dbReference type="RefSeq" id="WP_068702038.1">
    <property type="nucleotide sequence ID" value="NZ_BDCR01000001.1"/>
</dbReference>
<dbReference type="PANTHER" id="PTHR40590:SF1">
    <property type="entry name" value="CYTOPLASMIC PROTEIN"/>
    <property type="match status" value="1"/>
</dbReference>
<keyword evidence="3" id="KW-1185">Reference proteome</keyword>
<dbReference type="PANTHER" id="PTHR40590">
    <property type="entry name" value="CYTOPLASMIC PROTEIN-RELATED"/>
    <property type="match status" value="1"/>
</dbReference>